<dbReference type="InterPro" id="IPR003749">
    <property type="entry name" value="ThiS/MoaD-like"/>
</dbReference>
<comment type="caution">
    <text evidence="1">The sequence shown here is derived from an EMBL/GenBank/DDBJ whole genome shotgun (WGS) entry which is preliminary data.</text>
</comment>
<dbReference type="CDD" id="cd00754">
    <property type="entry name" value="Ubl_MoaD"/>
    <property type="match status" value="1"/>
</dbReference>
<dbReference type="AlphaFoldDB" id="A0A2G1VUI2"/>
<dbReference type="InterPro" id="IPR016155">
    <property type="entry name" value="Mopterin_synth/thiamin_S_b"/>
</dbReference>
<proteinExistence type="predicted"/>
<evidence type="ECO:0000313" key="1">
    <source>
        <dbReference type="EMBL" id="PHQ30260.1"/>
    </source>
</evidence>
<dbReference type="SUPFAM" id="SSF54285">
    <property type="entry name" value="MoaD/ThiS"/>
    <property type="match status" value="1"/>
</dbReference>
<dbReference type="EMBL" id="NQXA01000002">
    <property type="protein sequence ID" value="PHQ30260.1"/>
    <property type="molecule type" value="Genomic_DNA"/>
</dbReference>
<accession>A0A2G1VUI2</accession>
<keyword evidence="2" id="KW-1185">Reference proteome</keyword>
<name>A0A2G1VUI2_9FLAO</name>
<dbReference type="Proteomes" id="UP000229433">
    <property type="component" value="Unassembled WGS sequence"/>
</dbReference>
<reference evidence="1 2" key="1">
    <citation type="submission" date="2017-08" db="EMBL/GenBank/DDBJ databases">
        <title>The whole genome shortgun sequences of strain Leeuwenhoekiella nanhaiensis G18 from the South China Sea.</title>
        <authorList>
            <person name="Liu Q."/>
        </authorList>
    </citation>
    <scope>NUCLEOTIDE SEQUENCE [LARGE SCALE GENOMIC DNA]</scope>
    <source>
        <strain evidence="1 2">G18</strain>
    </source>
</reference>
<dbReference type="OrthoDB" id="1191081at2"/>
<gene>
    <name evidence="1" type="ORF">CJ305_04665</name>
</gene>
<dbReference type="Pfam" id="PF02597">
    <property type="entry name" value="ThiS"/>
    <property type="match status" value="1"/>
</dbReference>
<dbReference type="Gene3D" id="3.10.20.30">
    <property type="match status" value="1"/>
</dbReference>
<sequence>MLIRPKLWLKYKRLFNMEVTLKYFGQLVDVMGSHEEIRSIKAQNTQELLEHLQAQYAISHIPFQLAINQKLVDAEENVKLNEGDVVALLPPYAGG</sequence>
<evidence type="ECO:0008006" key="3">
    <source>
        <dbReference type="Google" id="ProtNLM"/>
    </source>
</evidence>
<organism evidence="1 2">
    <name type="scientific">Leeuwenhoekiella nanhaiensis</name>
    <dbReference type="NCBI Taxonomy" id="1655491"/>
    <lineage>
        <taxon>Bacteria</taxon>
        <taxon>Pseudomonadati</taxon>
        <taxon>Bacteroidota</taxon>
        <taxon>Flavobacteriia</taxon>
        <taxon>Flavobacteriales</taxon>
        <taxon>Flavobacteriaceae</taxon>
        <taxon>Leeuwenhoekiella</taxon>
    </lineage>
</organism>
<evidence type="ECO:0000313" key="2">
    <source>
        <dbReference type="Proteomes" id="UP000229433"/>
    </source>
</evidence>
<protein>
    <recommendedName>
        <fullName evidence="3">Molybdopterin synthase sulfur carrier subunit</fullName>
    </recommendedName>
</protein>
<dbReference type="InterPro" id="IPR012675">
    <property type="entry name" value="Beta-grasp_dom_sf"/>
</dbReference>